<proteinExistence type="predicted"/>
<evidence type="ECO:0000313" key="2">
    <source>
        <dbReference type="Proteomes" id="UP000236569"/>
    </source>
</evidence>
<protein>
    <submittedName>
        <fullName evidence="1">Uncharacterized protein</fullName>
    </submittedName>
</protein>
<dbReference type="Proteomes" id="UP000236569">
    <property type="component" value="Unassembled WGS sequence"/>
</dbReference>
<accession>A0A2I9D3A4</accession>
<dbReference type="EMBL" id="BFAG01000002">
    <property type="protein sequence ID" value="GBF04660.1"/>
    <property type="molecule type" value="Genomic_DNA"/>
</dbReference>
<organism evidence="1 2">
    <name type="scientific">Deinococcus aerius</name>
    <dbReference type="NCBI Taxonomy" id="200253"/>
    <lineage>
        <taxon>Bacteria</taxon>
        <taxon>Thermotogati</taxon>
        <taxon>Deinococcota</taxon>
        <taxon>Deinococci</taxon>
        <taxon>Deinococcales</taxon>
        <taxon>Deinococcaceae</taxon>
        <taxon>Deinococcus</taxon>
    </lineage>
</organism>
<dbReference type="AlphaFoldDB" id="A0A2I9D3A4"/>
<keyword evidence="2" id="KW-1185">Reference proteome</keyword>
<comment type="caution">
    <text evidence="1">The sequence shown here is derived from an EMBL/GenBank/DDBJ whole genome shotgun (WGS) entry which is preliminary data.</text>
</comment>
<name>A0A2I9D3A4_9DEIO</name>
<sequence length="99" mass="11157">MPLEFVAAPVLASAGLALFRHFEEGTCPKRRLAKWAVYFAGVGLTTRTVGRPWSLLWTFGPFALGTVFHLSWCARHGIHPLTAEPRARYRALRGWPRQP</sequence>
<dbReference type="RefSeq" id="WP_103128142.1">
    <property type="nucleotide sequence ID" value="NZ_BFAG01000002.1"/>
</dbReference>
<evidence type="ECO:0000313" key="1">
    <source>
        <dbReference type="EMBL" id="GBF04660.1"/>
    </source>
</evidence>
<reference evidence="2" key="1">
    <citation type="submission" date="2018-01" db="EMBL/GenBank/DDBJ databases">
        <title>Draft Genome Sequence of the Radioresistant Bacterium Deinococcus aerius TR0125, Isolated from the Higher Atmosphere above Japan.</title>
        <authorList>
            <person name="Satoh K."/>
            <person name="Arai H."/>
            <person name="Sanzen T."/>
            <person name="Kawaguchi Y."/>
            <person name="Hayashi H."/>
            <person name="Yokobori S."/>
            <person name="Yamagishi A."/>
            <person name="Oono Y."/>
            <person name="Narumi I."/>
        </authorList>
    </citation>
    <scope>NUCLEOTIDE SEQUENCE [LARGE SCALE GENOMIC DNA]</scope>
    <source>
        <strain evidence="2">TR0125</strain>
    </source>
</reference>
<dbReference type="OrthoDB" id="69505at2"/>
<gene>
    <name evidence="1" type="ORF">DAERI_020257</name>
</gene>